<evidence type="ECO:0000313" key="2">
    <source>
        <dbReference type="Proteomes" id="UP001565368"/>
    </source>
</evidence>
<accession>A0ABR3PW25</accession>
<proteinExistence type="predicted"/>
<evidence type="ECO:0000313" key="1">
    <source>
        <dbReference type="EMBL" id="KAL1406656.1"/>
    </source>
</evidence>
<comment type="caution">
    <text evidence="1">The sequence shown here is derived from an EMBL/GenBank/DDBJ whole genome shotgun (WGS) entry which is preliminary data.</text>
</comment>
<dbReference type="GeneID" id="95989405"/>
<dbReference type="RefSeq" id="XP_069206600.1">
    <property type="nucleotide sequence ID" value="XM_069356759.1"/>
</dbReference>
<sequence>MSDNTDAQHAALTRLVTQFDATAWPYDLLIDADGALAVRLHDEGDLGDDFDPRVYDDALGDIEVALAAELAHVDGYVVEEGVGRKIEGHMIEDVLAAGLSRRSGLEPAARPPGAAPDPDMLKAVQRRLAALDSTGEPYTLAVVGGGLVLDANPSWNVPPSMRGAMTDHSHFSMCGGSIDSAQVRRGLDDGPFVRLRKVDGRYDEAEIAALLVRPEPPRPQLEDKGVDWDNLLGGEEVVDDDAAARTWG</sequence>
<reference evidence="1 2" key="1">
    <citation type="submission" date="2023-08" db="EMBL/GenBank/DDBJ databases">
        <title>Annotated Genome Sequence of Vanrija albida AlHP1.</title>
        <authorList>
            <person name="Herzog R."/>
        </authorList>
    </citation>
    <scope>NUCLEOTIDE SEQUENCE [LARGE SCALE GENOMIC DNA]</scope>
    <source>
        <strain evidence="1 2">AlHP1</strain>
    </source>
</reference>
<organism evidence="1 2">
    <name type="scientific">Vanrija albida</name>
    <dbReference type="NCBI Taxonomy" id="181172"/>
    <lineage>
        <taxon>Eukaryota</taxon>
        <taxon>Fungi</taxon>
        <taxon>Dikarya</taxon>
        <taxon>Basidiomycota</taxon>
        <taxon>Agaricomycotina</taxon>
        <taxon>Tremellomycetes</taxon>
        <taxon>Trichosporonales</taxon>
        <taxon>Trichosporonaceae</taxon>
        <taxon>Vanrija</taxon>
    </lineage>
</organism>
<dbReference type="EMBL" id="JBBXJM010000006">
    <property type="protein sequence ID" value="KAL1406656.1"/>
    <property type="molecule type" value="Genomic_DNA"/>
</dbReference>
<dbReference type="Proteomes" id="UP001565368">
    <property type="component" value="Unassembled WGS sequence"/>
</dbReference>
<gene>
    <name evidence="1" type="ORF">Q8F55_008362</name>
</gene>
<name>A0ABR3PW25_9TREE</name>
<keyword evidence="2" id="KW-1185">Reference proteome</keyword>
<protein>
    <submittedName>
        <fullName evidence="1">Uncharacterized protein</fullName>
    </submittedName>
</protein>